<dbReference type="EMBL" id="LBNQ01000041">
    <property type="protein sequence ID" value="KKW66831.1"/>
    <property type="molecule type" value="Genomic_DNA"/>
</dbReference>
<dbReference type="InterPro" id="IPR027417">
    <property type="entry name" value="P-loop_NTPase"/>
</dbReference>
<evidence type="ECO:0000256" key="3">
    <source>
        <dbReference type="ARBA" id="ARBA00022806"/>
    </source>
</evidence>
<keyword evidence="1" id="KW-0547">Nucleotide-binding</keyword>
<comment type="caution">
    <text evidence="6">The sequence shown here is derived from an EMBL/GenBank/DDBJ whole genome shotgun (WGS) entry which is preliminary data.</text>
</comment>
<keyword evidence="7" id="KW-1185">Reference proteome</keyword>
<accession>A0A0U1PWH0</accession>
<evidence type="ECO:0000256" key="1">
    <source>
        <dbReference type="ARBA" id="ARBA00022741"/>
    </source>
</evidence>
<dbReference type="SUPFAM" id="SSF52540">
    <property type="entry name" value="P-loop containing nucleoside triphosphate hydrolases"/>
    <property type="match status" value="1"/>
</dbReference>
<dbReference type="Proteomes" id="UP000050580">
    <property type="component" value="Unassembled WGS sequence"/>
</dbReference>
<keyword evidence="3 6" id="KW-0347">Helicase</keyword>
<dbReference type="GO" id="GO:0005524">
    <property type="term" value="F:ATP binding"/>
    <property type="evidence" value="ECO:0007669"/>
    <property type="project" value="UniProtKB-KW"/>
</dbReference>
<dbReference type="InterPro" id="IPR041679">
    <property type="entry name" value="DNA2/NAM7-like_C"/>
</dbReference>
<keyword evidence="4" id="KW-0067">ATP-binding</keyword>
<dbReference type="AlphaFoldDB" id="A0A0U1PWH0"/>
<proteinExistence type="predicted"/>
<dbReference type="STRING" id="1610491.AAV94_13910"/>
<evidence type="ECO:0000313" key="7">
    <source>
        <dbReference type="Proteomes" id="UP000050580"/>
    </source>
</evidence>
<evidence type="ECO:0000256" key="4">
    <source>
        <dbReference type="ARBA" id="ARBA00022840"/>
    </source>
</evidence>
<dbReference type="PANTHER" id="PTHR43788:SF8">
    <property type="entry name" value="DNA-BINDING PROTEIN SMUBP-2"/>
    <property type="match status" value="1"/>
</dbReference>
<protein>
    <submittedName>
        <fullName evidence="6">DNA helicase</fullName>
    </submittedName>
</protein>
<dbReference type="Pfam" id="PF13604">
    <property type="entry name" value="AAA_30"/>
    <property type="match status" value="1"/>
</dbReference>
<dbReference type="GO" id="GO:0043139">
    <property type="term" value="F:5'-3' DNA helicase activity"/>
    <property type="evidence" value="ECO:0007669"/>
    <property type="project" value="TreeGrafter"/>
</dbReference>
<gene>
    <name evidence="6" type="ORF">AAV94_13910</name>
</gene>
<dbReference type="InterPro" id="IPR050534">
    <property type="entry name" value="Coronavir_polyprotein_1ab"/>
</dbReference>
<dbReference type="RefSeq" id="WP_046742806.1">
    <property type="nucleotide sequence ID" value="NZ_LBNQ01000041.1"/>
</dbReference>
<reference evidence="6 7" key="1">
    <citation type="submission" date="2015-05" db="EMBL/GenBank/DDBJ databases">
        <title>Draft genome sequence of Lampropedia sp. CT6, isolated from the microbial mat of a hot water spring, located at Manikaran, India.</title>
        <authorList>
            <person name="Tripathi C."/>
            <person name="Rani P."/>
            <person name="Mahato N.K."/>
            <person name="Lal R."/>
        </authorList>
    </citation>
    <scope>NUCLEOTIDE SEQUENCE [LARGE SCALE GENOMIC DNA]</scope>
    <source>
        <strain evidence="6 7">CT6</strain>
    </source>
</reference>
<organism evidence="6 7">
    <name type="scientific">Lampropedia cohaerens</name>
    <dbReference type="NCBI Taxonomy" id="1610491"/>
    <lineage>
        <taxon>Bacteria</taxon>
        <taxon>Pseudomonadati</taxon>
        <taxon>Pseudomonadota</taxon>
        <taxon>Betaproteobacteria</taxon>
        <taxon>Burkholderiales</taxon>
        <taxon>Comamonadaceae</taxon>
        <taxon>Lampropedia</taxon>
    </lineage>
</organism>
<feature type="domain" description="DNA2/NAM7 helicase-like C-terminal" evidence="5">
    <location>
        <begin position="352"/>
        <end position="547"/>
    </location>
</feature>
<name>A0A0U1PWH0_9BURK</name>
<keyword evidence="2" id="KW-0378">Hydrolase</keyword>
<dbReference type="Pfam" id="PF13087">
    <property type="entry name" value="AAA_12"/>
    <property type="match status" value="1"/>
</dbReference>
<dbReference type="CDD" id="cd18808">
    <property type="entry name" value="SF1_C_Upf1"/>
    <property type="match status" value="1"/>
</dbReference>
<evidence type="ECO:0000313" key="6">
    <source>
        <dbReference type="EMBL" id="KKW66831.1"/>
    </source>
</evidence>
<evidence type="ECO:0000256" key="2">
    <source>
        <dbReference type="ARBA" id="ARBA00022801"/>
    </source>
</evidence>
<dbReference type="Gene3D" id="3.40.50.300">
    <property type="entry name" value="P-loop containing nucleotide triphosphate hydrolases"/>
    <property type="match status" value="2"/>
</dbReference>
<evidence type="ECO:0000259" key="5">
    <source>
        <dbReference type="Pfam" id="PF13087"/>
    </source>
</evidence>
<sequence>MRSLSLLTSLRQLVHDERDTAFAELFHTWEQPLQEKLRKGLTQGFSKLEQGPEPGTLWAYPDESESRFREGDLLCLHEGNALEPLCRQAFFESEEDDRWLLRSRQAATAWADYAGSACYADPDVMDLTDYYEQALQDIATTAIGQEVILPLLDGTLDITFDDDDMDEAMCVARSEDYNARQADAVSWAHGAHHVACIQGPPGTGKTRVLGLIARLAVARGERVLVTSHTHMAINNALNKIHAQGVPVVKVGRTTQCKELDRQIPCVEGLDAWEERPSGAGYVVGATPFATCSLRRLGHYTFDTVLFDEASQITIPLALMAMRKARRYIFIGDQKQLPPVLLSRSVLDKQAHAIFSRLTAPDADHLVMLDETYRMNQWLTQWPSQTYYDGQLRAAGPNARRRLALASARAIPRHLHPALCGEDCAIFVPSLGTHCRTVNAQDADLVVELCKALIGAGLPASEIGIVSPYRAQGRCIRRGLRAQLGSTVAHGIVADTVERMQGQEREVVILSLTSTDPAFIAMVAPFLFQPERLNVSITRAKTKLIVIGPEPVTAPAGSDPAVQQWLAQYRDLITYCRRAPLP</sequence>
<dbReference type="PATRIC" id="fig|1610491.3.peg.2951"/>
<dbReference type="OrthoDB" id="9757917at2"/>
<dbReference type="GO" id="GO:0016787">
    <property type="term" value="F:hydrolase activity"/>
    <property type="evidence" value="ECO:0007669"/>
    <property type="project" value="UniProtKB-KW"/>
</dbReference>
<dbReference type="InterPro" id="IPR047187">
    <property type="entry name" value="SF1_C_Upf1"/>
</dbReference>
<dbReference type="PANTHER" id="PTHR43788">
    <property type="entry name" value="DNA2/NAM7 HELICASE FAMILY MEMBER"/>
    <property type="match status" value="1"/>
</dbReference>